<keyword evidence="2 5" id="KW-0812">Transmembrane</keyword>
<organism evidence="6 7">
    <name type="scientific">Gemmatirosa kalamazoonensis</name>
    <dbReference type="NCBI Taxonomy" id="861299"/>
    <lineage>
        <taxon>Bacteria</taxon>
        <taxon>Pseudomonadati</taxon>
        <taxon>Gemmatimonadota</taxon>
        <taxon>Gemmatimonadia</taxon>
        <taxon>Gemmatimonadales</taxon>
        <taxon>Gemmatimonadaceae</taxon>
        <taxon>Gemmatirosa</taxon>
    </lineage>
</organism>
<dbReference type="HOGENOM" id="CLU_126433_7_1_0"/>
<proteinExistence type="predicted"/>
<protein>
    <recommendedName>
        <fullName evidence="8">DoxX family protein</fullName>
    </recommendedName>
</protein>
<comment type="subcellular location">
    <subcellularLocation>
        <location evidence="1">Membrane</location>
        <topology evidence="1">Multi-pass membrane protein</topology>
    </subcellularLocation>
</comment>
<name>W0RW64_9BACT</name>
<feature type="transmembrane region" description="Helical" evidence="5">
    <location>
        <begin position="101"/>
        <end position="118"/>
    </location>
</feature>
<dbReference type="GO" id="GO:0016020">
    <property type="term" value="C:membrane"/>
    <property type="evidence" value="ECO:0007669"/>
    <property type="project" value="UniProtKB-SubCell"/>
</dbReference>
<dbReference type="Proteomes" id="UP000019151">
    <property type="component" value="Plasmid 2"/>
</dbReference>
<dbReference type="RefSeq" id="WP_025415103.1">
    <property type="nucleotide sequence ID" value="NZ_CP007130.1"/>
</dbReference>
<evidence type="ECO:0000313" key="7">
    <source>
        <dbReference type="Proteomes" id="UP000019151"/>
    </source>
</evidence>
<accession>W0RW64</accession>
<evidence type="ECO:0000313" key="6">
    <source>
        <dbReference type="EMBL" id="AHG93813.1"/>
    </source>
</evidence>
<evidence type="ECO:0000256" key="3">
    <source>
        <dbReference type="ARBA" id="ARBA00022989"/>
    </source>
</evidence>
<dbReference type="InterPro" id="IPR032808">
    <property type="entry name" value="DoxX"/>
</dbReference>
<evidence type="ECO:0008006" key="8">
    <source>
        <dbReference type="Google" id="ProtNLM"/>
    </source>
</evidence>
<feature type="transmembrane region" description="Helical" evidence="5">
    <location>
        <begin position="77"/>
        <end position="95"/>
    </location>
</feature>
<dbReference type="OrthoDB" id="2454358at2"/>
<gene>
    <name evidence="6" type="ORF">J421_6278</name>
</gene>
<dbReference type="AlphaFoldDB" id="W0RW64"/>
<dbReference type="KEGG" id="gba:J421_6278"/>
<keyword evidence="6" id="KW-0614">Plasmid</keyword>
<evidence type="ECO:0000256" key="4">
    <source>
        <dbReference type="ARBA" id="ARBA00023136"/>
    </source>
</evidence>
<dbReference type="Pfam" id="PF13564">
    <property type="entry name" value="DoxX_2"/>
    <property type="match status" value="1"/>
</dbReference>
<keyword evidence="7" id="KW-1185">Reference proteome</keyword>
<geneLocation type="plasmid" evidence="6 7">
    <name>2</name>
</geneLocation>
<feature type="transmembrane region" description="Helical" evidence="5">
    <location>
        <begin position="12"/>
        <end position="32"/>
    </location>
</feature>
<sequence length="139" mass="15024">MPRRPLAAALVRAARWIPVVLLLLIFVPQGWAKFSDTSGWAAAFRHWGYPDWFRVTIGVVELTAAALLLLGPAAVAGALLIVCVMLGGMATHVAFDHGRHMTSEVVPLTLALVVLVLRRRDAAEAVARVRRGARRQAAA</sequence>
<reference evidence="6 7" key="1">
    <citation type="journal article" date="2014" name="Genome Announc.">
        <title>Genome Sequence and Methylome of Soil Bacterium Gemmatirosa kalamazoonensis KBS708T, a Member of the Rarely Cultivated Gemmatimonadetes Phylum.</title>
        <authorList>
            <person name="Debruyn J.M."/>
            <person name="Radosevich M."/>
            <person name="Wommack K.E."/>
            <person name="Polson S.W."/>
            <person name="Hauser L.J."/>
            <person name="Fawaz M.N."/>
            <person name="Korlach J."/>
            <person name="Tsai Y.C."/>
        </authorList>
    </citation>
    <scope>NUCLEOTIDE SEQUENCE [LARGE SCALE GENOMIC DNA]</scope>
    <source>
        <strain evidence="6 7">KBS708</strain>
        <plasmid evidence="7">Plasmid 2</plasmid>
    </source>
</reference>
<keyword evidence="4 5" id="KW-0472">Membrane</keyword>
<feature type="transmembrane region" description="Helical" evidence="5">
    <location>
        <begin position="52"/>
        <end position="70"/>
    </location>
</feature>
<dbReference type="InParanoid" id="W0RW64"/>
<dbReference type="EMBL" id="CP007130">
    <property type="protein sequence ID" value="AHG93813.1"/>
    <property type="molecule type" value="Genomic_DNA"/>
</dbReference>
<evidence type="ECO:0000256" key="2">
    <source>
        <dbReference type="ARBA" id="ARBA00022692"/>
    </source>
</evidence>
<keyword evidence="3 5" id="KW-1133">Transmembrane helix</keyword>
<evidence type="ECO:0000256" key="1">
    <source>
        <dbReference type="ARBA" id="ARBA00004141"/>
    </source>
</evidence>
<evidence type="ECO:0000256" key="5">
    <source>
        <dbReference type="SAM" id="Phobius"/>
    </source>
</evidence>